<evidence type="ECO:0000256" key="6">
    <source>
        <dbReference type="ARBA" id="ARBA00025295"/>
    </source>
</evidence>
<evidence type="ECO:0000256" key="1">
    <source>
        <dbReference type="ARBA" id="ARBA00008069"/>
    </source>
</evidence>
<dbReference type="HAMAP" id="MF_00120">
    <property type="entry name" value="GatA"/>
    <property type="match status" value="1"/>
</dbReference>
<dbReference type="EMBL" id="JAHLFS010000010">
    <property type="protein sequence ID" value="MBU3851212.1"/>
    <property type="molecule type" value="Genomic_DNA"/>
</dbReference>
<dbReference type="Proteomes" id="UP000777303">
    <property type="component" value="Unassembled WGS sequence"/>
</dbReference>
<name>A0A948TJ30_9LACO</name>
<dbReference type="NCBIfam" id="TIGR00132">
    <property type="entry name" value="gatA"/>
    <property type="match status" value="1"/>
</dbReference>
<evidence type="ECO:0000256" key="4">
    <source>
        <dbReference type="ARBA" id="ARBA00022840"/>
    </source>
</evidence>
<organism evidence="10 11">
    <name type="scientific">Candidatus Paralactobacillus gallistercoris</name>
    <dbReference type="NCBI Taxonomy" id="2838724"/>
    <lineage>
        <taxon>Bacteria</taxon>
        <taxon>Bacillati</taxon>
        <taxon>Bacillota</taxon>
        <taxon>Bacilli</taxon>
        <taxon>Lactobacillales</taxon>
        <taxon>Lactobacillaceae</taxon>
        <taxon>Lactobacillus</taxon>
    </lineage>
</organism>
<evidence type="ECO:0000256" key="5">
    <source>
        <dbReference type="ARBA" id="ARBA00022917"/>
    </source>
</evidence>
<evidence type="ECO:0000313" key="11">
    <source>
        <dbReference type="Proteomes" id="UP000777303"/>
    </source>
</evidence>
<evidence type="ECO:0000256" key="3">
    <source>
        <dbReference type="ARBA" id="ARBA00022741"/>
    </source>
</evidence>
<dbReference type="GO" id="GO:0030956">
    <property type="term" value="C:glutamyl-tRNA(Gln) amidotransferase complex"/>
    <property type="evidence" value="ECO:0007669"/>
    <property type="project" value="InterPro"/>
</dbReference>
<evidence type="ECO:0000256" key="8">
    <source>
        <dbReference type="HAMAP-Rule" id="MF_00120"/>
    </source>
</evidence>
<dbReference type="AlphaFoldDB" id="A0A948TJ30"/>
<dbReference type="InterPro" id="IPR036928">
    <property type="entry name" value="AS_sf"/>
</dbReference>
<reference evidence="10" key="1">
    <citation type="journal article" date="2021" name="PeerJ">
        <title>Extensive microbial diversity within the chicken gut microbiome revealed by metagenomics and culture.</title>
        <authorList>
            <person name="Gilroy R."/>
            <person name="Ravi A."/>
            <person name="Getino M."/>
            <person name="Pursley I."/>
            <person name="Horton D.L."/>
            <person name="Alikhan N.F."/>
            <person name="Baker D."/>
            <person name="Gharbi K."/>
            <person name="Hall N."/>
            <person name="Watson M."/>
            <person name="Adriaenssens E.M."/>
            <person name="Foster-Nyarko E."/>
            <person name="Jarju S."/>
            <person name="Secka A."/>
            <person name="Antonio M."/>
            <person name="Oren A."/>
            <person name="Chaudhuri R.R."/>
            <person name="La Ragione R."/>
            <person name="Hildebrand F."/>
            <person name="Pallen M.J."/>
        </authorList>
    </citation>
    <scope>NUCLEOTIDE SEQUENCE</scope>
    <source>
        <strain evidence="10">F6-6636</strain>
    </source>
</reference>
<dbReference type="Gene3D" id="3.90.1300.10">
    <property type="entry name" value="Amidase signature (AS) domain"/>
    <property type="match status" value="1"/>
</dbReference>
<evidence type="ECO:0000256" key="2">
    <source>
        <dbReference type="ARBA" id="ARBA00022598"/>
    </source>
</evidence>
<sequence>MNYFNQSLASLHEALATGAFTSEQLMQQSLDNIEATDKDIKAFLRMNEHALEQARAIDAKGISDDQVLAGIPIAIKDNILTKGLRTTAASKILDNFVPIFDATVIEKLQQAGMIVIGKTNLDEFAMGSSTETSAYQMTHNAWNHDKVPGGSSGGSAAAVASGQVIAALGSDTGGSIRQPSAFNGVVGFKPTYGRVSRWGLITFSSSLDEIGIITRNVTDNAKLLNVLAGLDEKDPTTVANETDFTQNLNGDVRGMKIALPREFMGEGVDPQVRDAIIAAADTFRELGATVEEVGLPYSKYAVPTYYIVASSEASSNLQRYDGIRYGFRAPDAKTLEDVYVKSRSEGFGAEVKRRVMLGTFALSAGYYDAYFKKAAQVRALITKDFMDVFKDYDLIMAPTTPTPAFNIGEKIDDPVTMYMNDMLTISANLAGVPAASIPAGFNDEGLPIGMQLIGKHFDENTVYRAGYAFEQATDFHNQVPTVGGEA</sequence>
<evidence type="ECO:0000259" key="9">
    <source>
        <dbReference type="Pfam" id="PF01425"/>
    </source>
</evidence>
<feature type="active site" description="Charge relay system" evidence="8">
    <location>
        <position position="151"/>
    </location>
</feature>
<dbReference type="GO" id="GO:0006412">
    <property type="term" value="P:translation"/>
    <property type="evidence" value="ECO:0007669"/>
    <property type="project" value="UniProtKB-UniRule"/>
</dbReference>
<comment type="similarity">
    <text evidence="1 8">Belongs to the amidase family. GatA subfamily.</text>
</comment>
<comment type="catalytic activity">
    <reaction evidence="7 8">
        <text>L-glutamyl-tRNA(Gln) + L-glutamine + ATP + H2O = L-glutaminyl-tRNA(Gln) + L-glutamate + ADP + phosphate + H(+)</text>
        <dbReference type="Rhea" id="RHEA:17521"/>
        <dbReference type="Rhea" id="RHEA-COMP:9681"/>
        <dbReference type="Rhea" id="RHEA-COMP:9684"/>
        <dbReference type="ChEBI" id="CHEBI:15377"/>
        <dbReference type="ChEBI" id="CHEBI:15378"/>
        <dbReference type="ChEBI" id="CHEBI:29985"/>
        <dbReference type="ChEBI" id="CHEBI:30616"/>
        <dbReference type="ChEBI" id="CHEBI:43474"/>
        <dbReference type="ChEBI" id="CHEBI:58359"/>
        <dbReference type="ChEBI" id="CHEBI:78520"/>
        <dbReference type="ChEBI" id="CHEBI:78521"/>
        <dbReference type="ChEBI" id="CHEBI:456216"/>
        <dbReference type="EC" id="6.3.5.7"/>
    </reaction>
</comment>
<comment type="function">
    <text evidence="6 8">Allows the formation of correctly charged Gln-tRNA(Gln) through the transamidation of misacylated Glu-tRNA(Gln) in organisms which lack glutaminyl-tRNA synthetase. The reaction takes place in the presence of glutamine and ATP through an activated gamma-phospho-Glu-tRNA(Gln).</text>
</comment>
<comment type="caution">
    <text evidence="10">The sequence shown here is derived from an EMBL/GenBank/DDBJ whole genome shotgun (WGS) entry which is preliminary data.</text>
</comment>
<proteinExistence type="inferred from homology"/>
<evidence type="ECO:0000313" key="10">
    <source>
        <dbReference type="EMBL" id="MBU3851212.1"/>
    </source>
</evidence>
<comment type="subunit">
    <text evidence="8">Heterotrimer of A, B and C subunits.</text>
</comment>
<dbReference type="PANTHER" id="PTHR11895:SF151">
    <property type="entry name" value="GLUTAMYL-TRNA(GLN) AMIDOTRANSFERASE SUBUNIT A"/>
    <property type="match status" value="1"/>
</dbReference>
<reference evidence="10" key="2">
    <citation type="submission" date="2021-04" db="EMBL/GenBank/DDBJ databases">
        <authorList>
            <person name="Gilroy R."/>
        </authorList>
    </citation>
    <scope>NUCLEOTIDE SEQUENCE</scope>
    <source>
        <strain evidence="10">F6-6636</strain>
    </source>
</reference>
<accession>A0A948TJ30</accession>
<dbReference type="Pfam" id="PF01425">
    <property type="entry name" value="Amidase"/>
    <property type="match status" value="1"/>
</dbReference>
<dbReference type="GO" id="GO:0005524">
    <property type="term" value="F:ATP binding"/>
    <property type="evidence" value="ECO:0007669"/>
    <property type="project" value="UniProtKB-KW"/>
</dbReference>
<dbReference type="SUPFAM" id="SSF75304">
    <property type="entry name" value="Amidase signature (AS) enzymes"/>
    <property type="match status" value="1"/>
</dbReference>
<dbReference type="EC" id="6.3.5.7" evidence="8"/>
<keyword evidence="3 8" id="KW-0547">Nucleotide-binding</keyword>
<evidence type="ECO:0000256" key="7">
    <source>
        <dbReference type="ARBA" id="ARBA00047407"/>
    </source>
</evidence>
<keyword evidence="5 8" id="KW-0648">Protein biosynthesis</keyword>
<keyword evidence="2 8" id="KW-0436">Ligase</keyword>
<dbReference type="InterPro" id="IPR023631">
    <property type="entry name" value="Amidase_dom"/>
</dbReference>
<protein>
    <recommendedName>
        <fullName evidence="8">Glutamyl-tRNA(Gln) amidotransferase subunit A</fullName>
        <shortName evidence="8">Glu-ADT subunit A</shortName>
        <ecNumber evidence="8">6.3.5.7</ecNumber>
    </recommendedName>
</protein>
<gene>
    <name evidence="8 10" type="primary">gatA</name>
    <name evidence="10" type="ORF">H9901_00655</name>
</gene>
<dbReference type="PROSITE" id="PS00571">
    <property type="entry name" value="AMIDASES"/>
    <property type="match status" value="1"/>
</dbReference>
<dbReference type="InterPro" id="IPR004412">
    <property type="entry name" value="GatA"/>
</dbReference>
<dbReference type="PANTHER" id="PTHR11895">
    <property type="entry name" value="TRANSAMIDASE"/>
    <property type="match status" value="1"/>
</dbReference>
<dbReference type="InterPro" id="IPR000120">
    <property type="entry name" value="Amidase"/>
</dbReference>
<feature type="active site" description="Acyl-ester intermediate" evidence="8">
    <location>
        <position position="175"/>
    </location>
</feature>
<feature type="domain" description="Amidase" evidence="9">
    <location>
        <begin position="25"/>
        <end position="462"/>
    </location>
</feature>
<keyword evidence="4 8" id="KW-0067">ATP-binding</keyword>
<feature type="active site" description="Charge relay system" evidence="8">
    <location>
        <position position="76"/>
    </location>
</feature>
<dbReference type="InterPro" id="IPR020556">
    <property type="entry name" value="Amidase_CS"/>
</dbReference>
<dbReference type="GO" id="GO:0050567">
    <property type="term" value="F:glutaminyl-tRNA synthase (glutamine-hydrolyzing) activity"/>
    <property type="evidence" value="ECO:0007669"/>
    <property type="project" value="UniProtKB-UniRule"/>
</dbReference>